<evidence type="ECO:0008006" key="3">
    <source>
        <dbReference type="Google" id="ProtNLM"/>
    </source>
</evidence>
<dbReference type="InParanoid" id="G1XJB9"/>
<dbReference type="GeneID" id="22895506"/>
<dbReference type="OrthoDB" id="5292963at2759"/>
<reference evidence="1 2" key="1">
    <citation type="journal article" date="2011" name="PLoS Pathog.">
        <title>Genomic and proteomic analyses of the fungus Arthrobotrys oligospora provide insights into nematode-trap formation.</title>
        <authorList>
            <person name="Yang J."/>
            <person name="Wang L."/>
            <person name="Ji X."/>
            <person name="Feng Y."/>
            <person name="Li X."/>
            <person name="Zou C."/>
            <person name="Xu J."/>
            <person name="Ren Y."/>
            <person name="Mi Q."/>
            <person name="Wu J."/>
            <person name="Liu S."/>
            <person name="Liu Y."/>
            <person name="Huang X."/>
            <person name="Wang H."/>
            <person name="Niu X."/>
            <person name="Li J."/>
            <person name="Liang L."/>
            <person name="Luo Y."/>
            <person name="Ji K."/>
            <person name="Zhou W."/>
            <person name="Yu Z."/>
            <person name="Li G."/>
            <person name="Liu Y."/>
            <person name="Li L."/>
            <person name="Qiao M."/>
            <person name="Feng L."/>
            <person name="Zhang K.-Q."/>
        </authorList>
    </citation>
    <scope>NUCLEOTIDE SEQUENCE [LARGE SCALE GENOMIC DNA]</scope>
    <source>
        <strain evidence="2">ATCC 24927 / CBS 115.81 / DSM 1491</strain>
    </source>
</reference>
<dbReference type="EMBL" id="ADOT01000176">
    <property type="protein sequence ID" value="EGX46698.1"/>
    <property type="molecule type" value="Genomic_DNA"/>
</dbReference>
<comment type="caution">
    <text evidence="1">The sequence shown here is derived from an EMBL/GenBank/DDBJ whole genome shotgun (WGS) entry which is preliminary data.</text>
</comment>
<dbReference type="Proteomes" id="UP000008784">
    <property type="component" value="Unassembled WGS sequence"/>
</dbReference>
<dbReference type="RefSeq" id="XP_011124581.1">
    <property type="nucleotide sequence ID" value="XM_011126279.1"/>
</dbReference>
<organism evidence="1 2">
    <name type="scientific">Arthrobotrys oligospora (strain ATCC 24927 / CBS 115.81 / DSM 1491)</name>
    <name type="common">Nematode-trapping fungus</name>
    <name type="synonym">Didymozoophaga oligospora</name>
    <dbReference type="NCBI Taxonomy" id="756982"/>
    <lineage>
        <taxon>Eukaryota</taxon>
        <taxon>Fungi</taxon>
        <taxon>Dikarya</taxon>
        <taxon>Ascomycota</taxon>
        <taxon>Pezizomycotina</taxon>
        <taxon>Orbiliomycetes</taxon>
        <taxon>Orbiliales</taxon>
        <taxon>Orbiliaceae</taxon>
        <taxon>Orbilia</taxon>
        <taxon>Orbilia oligospora</taxon>
    </lineage>
</organism>
<accession>G1XJB9</accession>
<dbReference type="SUPFAM" id="SSF82199">
    <property type="entry name" value="SET domain"/>
    <property type="match status" value="1"/>
</dbReference>
<dbReference type="HOGENOM" id="CLU_1004617_0_0_1"/>
<dbReference type="AlphaFoldDB" id="G1XJB9"/>
<evidence type="ECO:0000313" key="2">
    <source>
        <dbReference type="Proteomes" id="UP000008784"/>
    </source>
</evidence>
<keyword evidence="2" id="KW-1185">Reference proteome</keyword>
<sequence length="277" mass="31394">MSSTLPKAPDHPFKMLQPKTRKLSSILPGDVSTYPQNTVITKYARLSHIPSMGLGLTATQDLPAGTTWYLATVDNYLPIPKRTFTAIRQAGKRNPEWEIFKKSIEIYSVYSERWDTVNFSLDNLRFLNHGIVERGQKEEDEQQQEEDGMGNVDIGGTAVTEDTMVGWSAWTTRDVKEGEQLVFNYLQFKDCPWANGCKRFLMPDGDEEIDFEALDKETACEEGTSNVEILLTREQLGVYVDSGLERDIDKALMMVIAKWGVWDEGRGVLVIKVPFEV</sequence>
<dbReference type="Gene3D" id="2.170.270.10">
    <property type="entry name" value="SET domain"/>
    <property type="match status" value="1"/>
</dbReference>
<gene>
    <name evidence="1" type="ORF">AOL_s00097g446</name>
</gene>
<dbReference type="InterPro" id="IPR046341">
    <property type="entry name" value="SET_dom_sf"/>
</dbReference>
<proteinExistence type="predicted"/>
<dbReference type="OMA" id="PWANGCK"/>
<name>G1XJB9_ARTOA</name>
<evidence type="ECO:0000313" key="1">
    <source>
        <dbReference type="EMBL" id="EGX46698.1"/>
    </source>
</evidence>
<protein>
    <recommendedName>
        <fullName evidence="3">SET domain-containing protein</fullName>
    </recommendedName>
</protein>